<evidence type="ECO:0000313" key="13">
    <source>
        <dbReference type="Proteomes" id="UP000008141"/>
    </source>
</evidence>
<name>E1ZI94_CHLVA</name>
<feature type="site" description="Interaction with DNA" evidence="11">
    <location>
        <position position="86"/>
    </location>
</feature>
<reference evidence="12 13" key="1">
    <citation type="journal article" date="2010" name="Plant Cell">
        <title>The Chlorella variabilis NC64A genome reveals adaptation to photosymbiosis, coevolution with viruses, and cryptic sex.</title>
        <authorList>
            <person name="Blanc G."/>
            <person name="Duncan G."/>
            <person name="Agarkova I."/>
            <person name="Borodovsky M."/>
            <person name="Gurnon J."/>
            <person name="Kuo A."/>
            <person name="Lindquist E."/>
            <person name="Lucas S."/>
            <person name="Pangilinan J."/>
            <person name="Polle J."/>
            <person name="Salamov A."/>
            <person name="Terry A."/>
            <person name="Yamada T."/>
            <person name="Dunigan D.D."/>
            <person name="Grigoriev I.V."/>
            <person name="Claverie J.M."/>
            <person name="Van Etten J.L."/>
        </authorList>
    </citation>
    <scope>NUCLEOTIDE SEQUENCE [LARGE SCALE GENOMIC DNA]</scope>
    <source>
        <strain evidence="12 13">NC64A</strain>
    </source>
</reference>
<feature type="binding site" evidence="10">
    <location>
        <position position="65"/>
    </location>
    <ligand>
        <name>substrate</name>
    </ligand>
</feature>
<dbReference type="CDD" id="cd09123">
    <property type="entry name" value="PLDc_Tdp1_2"/>
    <property type="match status" value="1"/>
</dbReference>
<dbReference type="GO" id="GO:0017005">
    <property type="term" value="F:3'-tyrosyl-DNA phosphodiesterase activity"/>
    <property type="evidence" value="ECO:0007669"/>
    <property type="project" value="TreeGrafter"/>
</dbReference>
<dbReference type="GO" id="GO:0004527">
    <property type="term" value="F:exonuclease activity"/>
    <property type="evidence" value="ECO:0007669"/>
    <property type="project" value="UniProtKB-KW"/>
</dbReference>
<dbReference type="eggNOG" id="KOG2031">
    <property type="taxonomic scope" value="Eukaryota"/>
</dbReference>
<evidence type="ECO:0000256" key="2">
    <source>
        <dbReference type="ARBA" id="ARBA00010205"/>
    </source>
</evidence>
<dbReference type="SUPFAM" id="SSF56024">
    <property type="entry name" value="Phospholipase D/nuclease"/>
    <property type="match status" value="1"/>
</dbReference>
<keyword evidence="7" id="KW-0234">DNA repair</keyword>
<proteinExistence type="inferred from homology"/>
<sequence>PAQGSAGLQLVWTTVAEVQNSIEGWMAGRSIPGPAKNVDRPFLQAYYRRWGGEACGRQRAMPHIKSYLRYRGDDVAWLYVGSHNLSKAAWGQLQKQGSQLMVRSYELGVLLVPSLEGAYQAAARGQELRVPLPIPYTLPPQRYAAGDQPW</sequence>
<keyword evidence="3" id="KW-0540">Nuclease</keyword>
<evidence type="ECO:0000256" key="7">
    <source>
        <dbReference type="ARBA" id="ARBA00023204"/>
    </source>
</evidence>
<evidence type="ECO:0000313" key="12">
    <source>
        <dbReference type="EMBL" id="EFN54116.1"/>
    </source>
</evidence>
<dbReference type="PANTHER" id="PTHR12415:SF0">
    <property type="entry name" value="TYROSYL-DNA PHOSPHODIESTERASE 1"/>
    <property type="match status" value="1"/>
</dbReference>
<comment type="similarity">
    <text evidence="2">Belongs to the tyrosyl-DNA phosphodiesterase family.</text>
</comment>
<dbReference type="RefSeq" id="XP_005846218.1">
    <property type="nucleotide sequence ID" value="XM_005846156.1"/>
</dbReference>
<comment type="subcellular location">
    <subcellularLocation>
        <location evidence="1">Nucleus</location>
    </subcellularLocation>
</comment>
<evidence type="ECO:0000256" key="10">
    <source>
        <dbReference type="PIRSR" id="PIRSR610347-2"/>
    </source>
</evidence>
<dbReference type="EMBL" id="GL433848">
    <property type="protein sequence ID" value="EFN54116.1"/>
    <property type="molecule type" value="Genomic_DNA"/>
</dbReference>
<organism evidence="13">
    <name type="scientific">Chlorella variabilis</name>
    <name type="common">Green alga</name>
    <dbReference type="NCBI Taxonomy" id="554065"/>
    <lineage>
        <taxon>Eukaryota</taxon>
        <taxon>Viridiplantae</taxon>
        <taxon>Chlorophyta</taxon>
        <taxon>core chlorophytes</taxon>
        <taxon>Trebouxiophyceae</taxon>
        <taxon>Chlorellales</taxon>
        <taxon>Chlorellaceae</taxon>
        <taxon>Chlorella clade</taxon>
        <taxon>Chlorella</taxon>
    </lineage>
</organism>
<evidence type="ECO:0000256" key="1">
    <source>
        <dbReference type="ARBA" id="ARBA00004123"/>
    </source>
</evidence>
<feature type="active site" description="Proton donor/acceptor" evidence="9">
    <location>
        <position position="63"/>
    </location>
</feature>
<dbReference type="PANTHER" id="PTHR12415">
    <property type="entry name" value="TYROSYL-DNA PHOSPHODIESTERASE 1"/>
    <property type="match status" value="1"/>
</dbReference>
<evidence type="ECO:0000256" key="9">
    <source>
        <dbReference type="PIRSR" id="PIRSR610347-1"/>
    </source>
</evidence>
<protein>
    <submittedName>
        <fullName evidence="12">Uncharacterized protein</fullName>
    </submittedName>
</protein>
<dbReference type="GeneID" id="17353702"/>
<keyword evidence="8" id="KW-0539">Nucleus</keyword>
<dbReference type="GO" id="GO:0003690">
    <property type="term" value="F:double-stranded DNA binding"/>
    <property type="evidence" value="ECO:0007669"/>
    <property type="project" value="TreeGrafter"/>
</dbReference>
<evidence type="ECO:0000256" key="8">
    <source>
        <dbReference type="ARBA" id="ARBA00023242"/>
    </source>
</evidence>
<gene>
    <name evidence="12" type="ORF">CHLNCDRAFT_13268</name>
</gene>
<keyword evidence="6" id="KW-0269">Exonuclease</keyword>
<dbReference type="GO" id="GO:0003697">
    <property type="term" value="F:single-stranded DNA binding"/>
    <property type="evidence" value="ECO:0007669"/>
    <property type="project" value="TreeGrafter"/>
</dbReference>
<accession>E1ZI94</accession>
<evidence type="ECO:0000256" key="6">
    <source>
        <dbReference type="ARBA" id="ARBA00022839"/>
    </source>
</evidence>
<feature type="non-terminal residue" evidence="12">
    <location>
        <position position="1"/>
    </location>
</feature>
<dbReference type="Gene3D" id="3.30.870.10">
    <property type="entry name" value="Endonuclease Chain A"/>
    <property type="match status" value="1"/>
</dbReference>
<keyword evidence="4" id="KW-0227">DNA damage</keyword>
<evidence type="ECO:0000256" key="4">
    <source>
        <dbReference type="ARBA" id="ARBA00022763"/>
    </source>
</evidence>
<dbReference type="InParanoid" id="E1ZI94"/>
<dbReference type="STRING" id="554065.E1ZI94"/>
<dbReference type="GO" id="GO:0005634">
    <property type="term" value="C:nucleus"/>
    <property type="evidence" value="ECO:0007669"/>
    <property type="project" value="UniProtKB-SubCell"/>
</dbReference>
<feature type="non-terminal residue" evidence="12">
    <location>
        <position position="150"/>
    </location>
</feature>
<dbReference type="KEGG" id="cvr:CHLNCDRAFT_13268"/>
<dbReference type="GO" id="GO:0006281">
    <property type="term" value="P:DNA repair"/>
    <property type="evidence" value="ECO:0007669"/>
    <property type="project" value="UniProtKB-KW"/>
</dbReference>
<dbReference type="AlphaFoldDB" id="E1ZI94"/>
<dbReference type="InterPro" id="IPR010347">
    <property type="entry name" value="Tdp1"/>
</dbReference>
<keyword evidence="5" id="KW-0378">Hydrolase</keyword>
<dbReference type="OrthoDB" id="512391at2759"/>
<evidence type="ECO:0000256" key="5">
    <source>
        <dbReference type="ARBA" id="ARBA00022801"/>
    </source>
</evidence>
<keyword evidence="13" id="KW-1185">Reference proteome</keyword>
<dbReference type="Pfam" id="PF06087">
    <property type="entry name" value="Tyr-DNA_phospho"/>
    <property type="match status" value="1"/>
</dbReference>
<evidence type="ECO:0000256" key="3">
    <source>
        <dbReference type="ARBA" id="ARBA00022722"/>
    </source>
</evidence>
<evidence type="ECO:0000256" key="11">
    <source>
        <dbReference type="PIRSR" id="PIRSR610347-3"/>
    </source>
</evidence>
<dbReference type="Proteomes" id="UP000008141">
    <property type="component" value="Unassembled WGS sequence"/>
</dbReference>